<sequence length="190" mass="20898">MPGMRWPDHLLTLAEFDELPEDDPRHHELQEGVLQVSPKAALLHQRAVHALTRALTAQLSAEWEAIGPAQVALDATWPPTVRTPDAVIVPTSVVDLNPNRVHANVVAVALEVVSPGSRSTDRIVKPYEYARAGIPHYWVVDIDEPVSLTAYRLVDGGYETCFDGAGTFKTTAPFDLALDLQNLVRRLPGR</sequence>
<keyword evidence="2" id="KW-0540">Nuclease</keyword>
<dbReference type="PANTHER" id="PTHR35400:SF3">
    <property type="entry name" value="SLL1072 PROTEIN"/>
    <property type="match status" value="1"/>
</dbReference>
<accession>A0ABP6RZ40</accession>
<evidence type="ECO:0000313" key="2">
    <source>
        <dbReference type="EMBL" id="GAA3363856.1"/>
    </source>
</evidence>
<protein>
    <submittedName>
        <fullName evidence="2">Uma2 family endonuclease</fullName>
    </submittedName>
</protein>
<dbReference type="GO" id="GO:0004519">
    <property type="term" value="F:endonuclease activity"/>
    <property type="evidence" value="ECO:0007669"/>
    <property type="project" value="UniProtKB-KW"/>
</dbReference>
<gene>
    <name evidence="2" type="ORF">GCM10020366_57410</name>
</gene>
<dbReference type="InterPro" id="IPR012296">
    <property type="entry name" value="Nuclease_put_TT1808"/>
</dbReference>
<organism evidence="2 3">
    <name type="scientific">Saccharopolyspora gregorii</name>
    <dbReference type="NCBI Taxonomy" id="33914"/>
    <lineage>
        <taxon>Bacteria</taxon>
        <taxon>Bacillati</taxon>
        <taxon>Actinomycetota</taxon>
        <taxon>Actinomycetes</taxon>
        <taxon>Pseudonocardiales</taxon>
        <taxon>Pseudonocardiaceae</taxon>
        <taxon>Saccharopolyspora</taxon>
    </lineage>
</organism>
<comment type="caution">
    <text evidence="2">The sequence shown here is derived from an EMBL/GenBank/DDBJ whole genome shotgun (WGS) entry which is preliminary data.</text>
</comment>
<proteinExistence type="predicted"/>
<dbReference type="CDD" id="cd06260">
    <property type="entry name" value="DUF820-like"/>
    <property type="match status" value="1"/>
</dbReference>
<feature type="domain" description="Putative restriction endonuclease" evidence="1">
    <location>
        <begin position="14"/>
        <end position="161"/>
    </location>
</feature>
<keyword evidence="2" id="KW-0255">Endonuclease</keyword>
<reference evidence="3" key="1">
    <citation type="journal article" date="2019" name="Int. J. Syst. Evol. Microbiol.">
        <title>The Global Catalogue of Microorganisms (GCM) 10K type strain sequencing project: providing services to taxonomists for standard genome sequencing and annotation.</title>
        <authorList>
            <consortium name="The Broad Institute Genomics Platform"/>
            <consortium name="The Broad Institute Genome Sequencing Center for Infectious Disease"/>
            <person name="Wu L."/>
            <person name="Ma J."/>
        </authorList>
    </citation>
    <scope>NUCLEOTIDE SEQUENCE [LARGE SCALE GENOMIC DNA]</scope>
    <source>
        <strain evidence="3">JCM 9687</strain>
    </source>
</reference>
<dbReference type="SUPFAM" id="SSF52980">
    <property type="entry name" value="Restriction endonuclease-like"/>
    <property type="match status" value="1"/>
</dbReference>
<dbReference type="InterPro" id="IPR008538">
    <property type="entry name" value="Uma2"/>
</dbReference>
<dbReference type="Gene3D" id="3.90.1570.10">
    <property type="entry name" value="tt1808, chain A"/>
    <property type="match status" value="1"/>
</dbReference>
<dbReference type="Pfam" id="PF05685">
    <property type="entry name" value="Uma2"/>
    <property type="match status" value="1"/>
</dbReference>
<name>A0ABP6RZ40_9PSEU</name>
<dbReference type="InterPro" id="IPR011335">
    <property type="entry name" value="Restrct_endonuc-II-like"/>
</dbReference>
<dbReference type="EMBL" id="BAAAYK010000038">
    <property type="protein sequence ID" value="GAA3363856.1"/>
    <property type="molecule type" value="Genomic_DNA"/>
</dbReference>
<keyword evidence="2" id="KW-0378">Hydrolase</keyword>
<keyword evidence="3" id="KW-1185">Reference proteome</keyword>
<dbReference type="PANTHER" id="PTHR35400">
    <property type="entry name" value="SLR1083 PROTEIN"/>
    <property type="match status" value="1"/>
</dbReference>
<evidence type="ECO:0000313" key="3">
    <source>
        <dbReference type="Proteomes" id="UP001500483"/>
    </source>
</evidence>
<evidence type="ECO:0000259" key="1">
    <source>
        <dbReference type="Pfam" id="PF05685"/>
    </source>
</evidence>
<dbReference type="Proteomes" id="UP001500483">
    <property type="component" value="Unassembled WGS sequence"/>
</dbReference>